<dbReference type="Gene3D" id="3.30.1330.60">
    <property type="entry name" value="OmpA-like domain"/>
    <property type="match status" value="1"/>
</dbReference>
<keyword evidence="5" id="KW-0282">Flagellum</keyword>
<evidence type="ECO:0000313" key="5">
    <source>
        <dbReference type="EMBL" id="SUQ19427.1"/>
    </source>
</evidence>
<dbReference type="InterPro" id="IPR006665">
    <property type="entry name" value="OmpA-like"/>
</dbReference>
<keyword evidence="3" id="KW-1133">Transmembrane helix</keyword>
<keyword evidence="5" id="KW-0966">Cell projection</keyword>
<dbReference type="EMBL" id="UHJL01000001">
    <property type="protein sequence ID" value="SUQ19427.1"/>
    <property type="molecule type" value="Genomic_DNA"/>
</dbReference>
<dbReference type="PANTHER" id="PTHR30329">
    <property type="entry name" value="STATOR ELEMENT OF FLAGELLAR MOTOR COMPLEX"/>
    <property type="match status" value="1"/>
</dbReference>
<dbReference type="Pfam" id="PF00691">
    <property type="entry name" value="OmpA"/>
    <property type="match status" value="1"/>
</dbReference>
<keyword evidence="1 3" id="KW-0472">Membrane</keyword>
<evidence type="ECO:0000256" key="3">
    <source>
        <dbReference type="SAM" id="Phobius"/>
    </source>
</evidence>
<keyword evidence="3" id="KW-0812">Transmembrane</keyword>
<feature type="coiled-coil region" evidence="2">
    <location>
        <begin position="37"/>
        <end position="64"/>
    </location>
</feature>
<evidence type="ECO:0000313" key="6">
    <source>
        <dbReference type="Proteomes" id="UP000255423"/>
    </source>
</evidence>
<dbReference type="InterPro" id="IPR050330">
    <property type="entry name" value="Bact_OuterMem_StrucFunc"/>
</dbReference>
<protein>
    <submittedName>
        <fullName evidence="5">Flagellar motor protein MotB</fullName>
    </submittedName>
</protein>
<keyword evidence="2" id="KW-0175">Coiled coil</keyword>
<keyword evidence="5" id="KW-0969">Cilium</keyword>
<dbReference type="RefSeq" id="WP_109572069.1">
    <property type="nucleotide sequence ID" value="NZ_UHJL01000001.1"/>
</dbReference>
<dbReference type="SUPFAM" id="SSF103088">
    <property type="entry name" value="OmpA-like"/>
    <property type="match status" value="1"/>
</dbReference>
<organism evidence="5 6">
    <name type="scientific">Fibrobacter succinogenes</name>
    <name type="common">Bacteroides succinogenes</name>
    <dbReference type="NCBI Taxonomy" id="833"/>
    <lineage>
        <taxon>Bacteria</taxon>
        <taxon>Pseudomonadati</taxon>
        <taxon>Fibrobacterota</taxon>
        <taxon>Fibrobacteria</taxon>
        <taxon>Fibrobacterales</taxon>
        <taxon>Fibrobacteraceae</taxon>
        <taxon>Fibrobacter</taxon>
    </lineage>
</organism>
<accession>A0A380RWP0</accession>
<dbReference type="AlphaFoldDB" id="A0A380RWP0"/>
<dbReference type="PANTHER" id="PTHR30329:SF21">
    <property type="entry name" value="LIPOPROTEIN YIAD-RELATED"/>
    <property type="match status" value="1"/>
</dbReference>
<evidence type="ECO:0000256" key="2">
    <source>
        <dbReference type="SAM" id="Coils"/>
    </source>
</evidence>
<proteinExistence type="predicted"/>
<dbReference type="Proteomes" id="UP000255423">
    <property type="component" value="Unassembled WGS sequence"/>
</dbReference>
<dbReference type="InterPro" id="IPR036737">
    <property type="entry name" value="OmpA-like_sf"/>
</dbReference>
<dbReference type="CDD" id="cd07185">
    <property type="entry name" value="OmpA_C-like"/>
    <property type="match status" value="1"/>
</dbReference>
<dbReference type="GO" id="GO:0016020">
    <property type="term" value="C:membrane"/>
    <property type="evidence" value="ECO:0007669"/>
    <property type="project" value="UniProtKB-UniRule"/>
</dbReference>
<feature type="domain" description="OmpA-like" evidence="4">
    <location>
        <begin position="85"/>
        <end position="207"/>
    </location>
</feature>
<sequence length="216" mass="24003">MRRNRDENSNPWMAYTDLGVALVSLFILAFVAMATLKEQKAEDLTRTEEEVLSCQEQMRKIAAERNALLSKSLQTSIEAGLIGLEDGKIQIQASFLFPINGANLTKEGEGVIRGISKGLLEALDTTDVIMVSGFTDDIPFSGSTSYTNWNLSTERAVNVVKMLVKMGFPPDRLFAAGFGEHRPKYPNDSEEHRRLNRRVEIGVTPLQSNKTAEVTH</sequence>
<reference evidence="5 6" key="1">
    <citation type="submission" date="2017-08" db="EMBL/GenBank/DDBJ databases">
        <authorList>
            <person name="de Groot N.N."/>
        </authorList>
    </citation>
    <scope>NUCLEOTIDE SEQUENCE [LARGE SCALE GENOMIC DNA]</scope>
    <source>
        <strain evidence="5 6">HM2</strain>
    </source>
</reference>
<feature type="transmembrane region" description="Helical" evidence="3">
    <location>
        <begin position="12"/>
        <end position="36"/>
    </location>
</feature>
<dbReference type="PROSITE" id="PS51123">
    <property type="entry name" value="OMPA_2"/>
    <property type="match status" value="1"/>
</dbReference>
<gene>
    <name evidence="5" type="ORF">SAMN05661053_0659</name>
</gene>
<evidence type="ECO:0000256" key="1">
    <source>
        <dbReference type="PROSITE-ProRule" id="PRU00473"/>
    </source>
</evidence>
<name>A0A380RWP0_FIBSU</name>
<evidence type="ECO:0000259" key="4">
    <source>
        <dbReference type="PROSITE" id="PS51123"/>
    </source>
</evidence>